<dbReference type="SUPFAM" id="SSF56112">
    <property type="entry name" value="Protein kinase-like (PK-like)"/>
    <property type="match status" value="1"/>
</dbReference>
<reference evidence="10 11" key="1">
    <citation type="submission" date="2017-04" db="EMBL/GenBank/DDBJ databases">
        <title>Genome sequencing of [Candida] sorbophila.</title>
        <authorList>
            <person name="Ahn J.O."/>
        </authorList>
    </citation>
    <scope>NUCLEOTIDE SEQUENCE [LARGE SCALE GENOMIC DNA]</scope>
    <source>
        <strain evidence="10 11">DS02</strain>
    </source>
</reference>
<proteinExistence type="inferred from homology"/>
<dbReference type="AlphaFoldDB" id="A0A2T0FM08"/>
<feature type="binding site" evidence="7">
    <location>
        <position position="81"/>
    </location>
    <ligand>
        <name>ATP</name>
        <dbReference type="ChEBI" id="CHEBI:30616"/>
    </ligand>
</feature>
<dbReference type="PANTHER" id="PTHR47448">
    <property type="entry name" value="DUAL SPECIFICITY MITOGEN-ACTIVATED PROTEIN KINASE KINASE DSOR1-LIKE PROTEIN"/>
    <property type="match status" value="1"/>
</dbReference>
<evidence type="ECO:0000256" key="5">
    <source>
        <dbReference type="ARBA" id="ARBA00022840"/>
    </source>
</evidence>
<evidence type="ECO:0000256" key="2">
    <source>
        <dbReference type="ARBA" id="ARBA00022679"/>
    </source>
</evidence>
<protein>
    <submittedName>
        <fullName evidence="10">Dual specificity protein kinase FUZ7</fullName>
    </submittedName>
</protein>
<evidence type="ECO:0000256" key="7">
    <source>
        <dbReference type="PROSITE-ProRule" id="PRU10141"/>
    </source>
</evidence>
<dbReference type="PROSITE" id="PS00107">
    <property type="entry name" value="PROTEIN_KINASE_ATP"/>
    <property type="match status" value="1"/>
</dbReference>
<dbReference type="OrthoDB" id="10252354at2759"/>
<evidence type="ECO:0000256" key="1">
    <source>
        <dbReference type="ARBA" id="ARBA00022527"/>
    </source>
</evidence>
<keyword evidence="3 7" id="KW-0547">Nucleotide-binding</keyword>
<keyword evidence="4 10" id="KW-0418">Kinase</keyword>
<dbReference type="GO" id="GO:0005524">
    <property type="term" value="F:ATP binding"/>
    <property type="evidence" value="ECO:0007669"/>
    <property type="project" value="UniProtKB-UniRule"/>
</dbReference>
<keyword evidence="2" id="KW-0808">Transferase</keyword>
<dbReference type="STRING" id="45607.A0A2T0FM08"/>
<keyword evidence="11" id="KW-1185">Reference proteome</keyword>
<dbReference type="Gene3D" id="1.10.510.10">
    <property type="entry name" value="Transferase(Phosphotransferase) domain 1"/>
    <property type="match status" value="1"/>
</dbReference>
<keyword evidence="1 8" id="KW-0723">Serine/threonine-protein kinase</keyword>
<feature type="domain" description="Protein kinase" evidence="9">
    <location>
        <begin position="52"/>
        <end position="308"/>
    </location>
</feature>
<dbReference type="GO" id="GO:0000165">
    <property type="term" value="P:MAPK cascade"/>
    <property type="evidence" value="ECO:0007669"/>
    <property type="project" value="UniProtKB-ARBA"/>
</dbReference>
<dbReference type="InterPro" id="IPR050915">
    <property type="entry name" value="MAP_kinase_kinase"/>
</dbReference>
<evidence type="ECO:0000256" key="3">
    <source>
        <dbReference type="ARBA" id="ARBA00022741"/>
    </source>
</evidence>
<dbReference type="Gene3D" id="3.30.200.20">
    <property type="entry name" value="Phosphorylase Kinase, domain 1"/>
    <property type="match status" value="1"/>
</dbReference>
<comment type="similarity">
    <text evidence="6">Belongs to the protein kinase superfamily. STE Ser/Thr protein kinase family. MAP kinase kinase subfamily.</text>
</comment>
<name>A0A2T0FM08_9ASCO</name>
<organism evidence="10 11">
    <name type="scientific">Wickerhamiella sorbophila</name>
    <dbReference type="NCBI Taxonomy" id="45607"/>
    <lineage>
        <taxon>Eukaryota</taxon>
        <taxon>Fungi</taxon>
        <taxon>Dikarya</taxon>
        <taxon>Ascomycota</taxon>
        <taxon>Saccharomycotina</taxon>
        <taxon>Dipodascomycetes</taxon>
        <taxon>Dipodascales</taxon>
        <taxon>Trichomonascaceae</taxon>
        <taxon>Wickerhamiella</taxon>
    </lineage>
</organism>
<evidence type="ECO:0000313" key="10">
    <source>
        <dbReference type="EMBL" id="PRT56007.1"/>
    </source>
</evidence>
<dbReference type="GeneID" id="36517375"/>
<gene>
    <name evidence="10" type="ORF">B9G98_03627</name>
</gene>
<evidence type="ECO:0000259" key="9">
    <source>
        <dbReference type="PROSITE" id="PS50011"/>
    </source>
</evidence>
<dbReference type="InterPro" id="IPR017441">
    <property type="entry name" value="Protein_kinase_ATP_BS"/>
</dbReference>
<evidence type="ECO:0000256" key="4">
    <source>
        <dbReference type="ARBA" id="ARBA00022777"/>
    </source>
</evidence>
<comment type="caution">
    <text evidence="10">The sequence shown here is derived from an EMBL/GenBank/DDBJ whole genome shotgun (WGS) entry which is preliminary data.</text>
</comment>
<dbReference type="GO" id="GO:0004674">
    <property type="term" value="F:protein serine/threonine kinase activity"/>
    <property type="evidence" value="ECO:0007669"/>
    <property type="project" value="UniProtKB-KW"/>
</dbReference>
<dbReference type="PANTHER" id="PTHR47448:SF1">
    <property type="entry name" value="SERINE_THREONINE-PROTEIN KINASE STE7 HOMOLOG"/>
    <property type="match status" value="1"/>
</dbReference>
<dbReference type="InterPro" id="IPR000719">
    <property type="entry name" value="Prot_kinase_dom"/>
</dbReference>
<dbReference type="RefSeq" id="XP_024665952.1">
    <property type="nucleotide sequence ID" value="XM_024810184.1"/>
</dbReference>
<dbReference type="GO" id="GO:0004712">
    <property type="term" value="F:protein serine/threonine/tyrosine kinase activity"/>
    <property type="evidence" value="ECO:0007669"/>
    <property type="project" value="UniProtKB-ARBA"/>
</dbReference>
<accession>A0A2T0FM08</accession>
<keyword evidence="5 7" id="KW-0067">ATP-binding</keyword>
<sequence length="328" mass="36497">MMIPTPKTLRRKNFKHLQLDPHAQMPVADAPLSQDSLKPGVEFDVYPLQDELQVVAELGYGNGGTVYKVYHPPTNTYMAKKLINLESNMKVQKAIAQELETLRVCDSDFIVKYYGQIVEPKSVTICMEFMDCGSLDKIYKAIGPFPEDILASVNAAVVDGINYLKDLNITHRDLKPSNILVNSRGEIKLCDFGVSGVLIDSLAETFVGTSTYMSPERIKGSQYTAAGDVWSLGLVLVELALGRFPFASGDNNSVSPLSLFELLQRIVEEPPPSLPANFSDASKQFVQRCLMEAEKRMTPRELRNTSFYIMGKQNPGNLLEWAAKLPRV</sequence>
<dbReference type="InterPro" id="IPR011009">
    <property type="entry name" value="Kinase-like_dom_sf"/>
</dbReference>
<dbReference type="PROSITE" id="PS00108">
    <property type="entry name" value="PROTEIN_KINASE_ST"/>
    <property type="match status" value="1"/>
</dbReference>
<dbReference type="Pfam" id="PF00069">
    <property type="entry name" value="Pkinase"/>
    <property type="match status" value="1"/>
</dbReference>
<dbReference type="PROSITE" id="PS50011">
    <property type="entry name" value="PROTEIN_KINASE_DOM"/>
    <property type="match status" value="1"/>
</dbReference>
<dbReference type="SMART" id="SM00220">
    <property type="entry name" value="S_TKc"/>
    <property type="match status" value="1"/>
</dbReference>
<dbReference type="FunFam" id="3.30.200.20:FF:000040">
    <property type="entry name" value="Dual specificity mitogen-activated protein kinase kinase"/>
    <property type="match status" value="1"/>
</dbReference>
<evidence type="ECO:0000313" key="11">
    <source>
        <dbReference type="Proteomes" id="UP000238350"/>
    </source>
</evidence>
<evidence type="ECO:0000256" key="6">
    <source>
        <dbReference type="ARBA" id="ARBA00038035"/>
    </source>
</evidence>
<dbReference type="Proteomes" id="UP000238350">
    <property type="component" value="Unassembled WGS sequence"/>
</dbReference>
<dbReference type="InterPro" id="IPR008271">
    <property type="entry name" value="Ser/Thr_kinase_AS"/>
</dbReference>
<evidence type="ECO:0000256" key="8">
    <source>
        <dbReference type="RuleBase" id="RU000304"/>
    </source>
</evidence>
<dbReference type="EMBL" id="NDIQ01000022">
    <property type="protein sequence ID" value="PRT56007.1"/>
    <property type="molecule type" value="Genomic_DNA"/>
</dbReference>